<evidence type="ECO:0000256" key="2">
    <source>
        <dbReference type="SAM" id="SignalP"/>
    </source>
</evidence>
<proteinExistence type="predicted"/>
<organism evidence="3 4">
    <name type="scientific">Marasmius tenuissimus</name>
    <dbReference type="NCBI Taxonomy" id="585030"/>
    <lineage>
        <taxon>Eukaryota</taxon>
        <taxon>Fungi</taxon>
        <taxon>Dikarya</taxon>
        <taxon>Basidiomycota</taxon>
        <taxon>Agaricomycotina</taxon>
        <taxon>Agaricomycetes</taxon>
        <taxon>Agaricomycetidae</taxon>
        <taxon>Agaricales</taxon>
        <taxon>Marasmiineae</taxon>
        <taxon>Marasmiaceae</taxon>
        <taxon>Marasmius</taxon>
    </lineage>
</organism>
<feature type="chain" id="PRO_5046814737" description="Phytocyanin domain-containing protein" evidence="2">
    <location>
        <begin position="21"/>
        <end position="190"/>
    </location>
</feature>
<dbReference type="PANTHER" id="PTHR34883:SF15">
    <property type="entry name" value="EXTRACELLULAR SERINE-RICH PROTEIN"/>
    <property type="match status" value="1"/>
</dbReference>
<sequence>MHFSAATVAISLSFVAGVVAQTHSVSVGKGGLNFDPTSLTDVKEGDTIMFTFEAKNHSVVQSTFDSPCAKKADGEDSGFQDASAAPIVWNMTVKDANATWFYCSQTDHCKGGMVFAINPTADKTFEAFQAKAKEGGGANSTDSGTPTNSADPSSNTSTTGGNGNNGAVGLKGAQTFGLLSMAGIALGLVL</sequence>
<dbReference type="Proteomes" id="UP001437256">
    <property type="component" value="Unassembled WGS sequence"/>
</dbReference>
<accession>A0ABR2ZRK4</accession>
<dbReference type="Gene3D" id="2.60.40.420">
    <property type="entry name" value="Cupredoxins - blue copper proteins"/>
    <property type="match status" value="1"/>
</dbReference>
<evidence type="ECO:0008006" key="5">
    <source>
        <dbReference type="Google" id="ProtNLM"/>
    </source>
</evidence>
<comment type="caution">
    <text evidence="3">The sequence shown here is derived from an EMBL/GenBank/DDBJ whole genome shotgun (WGS) entry which is preliminary data.</text>
</comment>
<dbReference type="CDD" id="cd00920">
    <property type="entry name" value="Cupredoxin"/>
    <property type="match status" value="1"/>
</dbReference>
<keyword evidence="2" id="KW-0732">Signal</keyword>
<dbReference type="InterPro" id="IPR008972">
    <property type="entry name" value="Cupredoxin"/>
</dbReference>
<gene>
    <name evidence="3" type="ORF">AAF712_009314</name>
</gene>
<evidence type="ECO:0000256" key="1">
    <source>
        <dbReference type="SAM" id="MobiDB-lite"/>
    </source>
</evidence>
<name>A0ABR2ZRK4_9AGAR</name>
<dbReference type="SUPFAM" id="SSF49503">
    <property type="entry name" value="Cupredoxins"/>
    <property type="match status" value="1"/>
</dbReference>
<reference evidence="3 4" key="1">
    <citation type="submission" date="2024-05" db="EMBL/GenBank/DDBJ databases">
        <title>A draft genome resource for the thread blight pathogen Marasmius tenuissimus strain MS-2.</title>
        <authorList>
            <person name="Yulfo-Soto G.E."/>
            <person name="Baruah I.K."/>
            <person name="Amoako-Attah I."/>
            <person name="Bukari Y."/>
            <person name="Meinhardt L.W."/>
            <person name="Bailey B.A."/>
            <person name="Cohen S.P."/>
        </authorList>
    </citation>
    <scope>NUCLEOTIDE SEQUENCE [LARGE SCALE GENOMIC DNA]</scope>
    <source>
        <strain evidence="3 4">MS-2</strain>
    </source>
</reference>
<dbReference type="EMBL" id="JBBXMP010000074">
    <property type="protein sequence ID" value="KAL0063757.1"/>
    <property type="molecule type" value="Genomic_DNA"/>
</dbReference>
<dbReference type="PANTHER" id="PTHR34883">
    <property type="entry name" value="SERINE-RICH PROTEIN, PUTATIVE-RELATED-RELATED"/>
    <property type="match status" value="1"/>
</dbReference>
<dbReference type="InterPro" id="IPR052953">
    <property type="entry name" value="Ser-rich/MCO-related"/>
</dbReference>
<evidence type="ECO:0000313" key="3">
    <source>
        <dbReference type="EMBL" id="KAL0063757.1"/>
    </source>
</evidence>
<feature type="signal peptide" evidence="2">
    <location>
        <begin position="1"/>
        <end position="20"/>
    </location>
</feature>
<evidence type="ECO:0000313" key="4">
    <source>
        <dbReference type="Proteomes" id="UP001437256"/>
    </source>
</evidence>
<feature type="region of interest" description="Disordered" evidence="1">
    <location>
        <begin position="132"/>
        <end position="164"/>
    </location>
</feature>
<keyword evidence="4" id="KW-1185">Reference proteome</keyword>
<protein>
    <recommendedName>
        <fullName evidence="5">Phytocyanin domain-containing protein</fullName>
    </recommendedName>
</protein>
<feature type="compositionally biased region" description="Polar residues" evidence="1">
    <location>
        <begin position="139"/>
        <end position="152"/>
    </location>
</feature>